<evidence type="ECO:0000256" key="5">
    <source>
        <dbReference type="ARBA" id="ARBA00022846"/>
    </source>
</evidence>
<dbReference type="OrthoDB" id="10259804at2759"/>
<comment type="subcellular location">
    <subcellularLocation>
        <location evidence="1">Cytoplasm</location>
        <location evidence="1">Cytoskeleton</location>
        <location evidence="1">Flagellum axoneme</location>
    </subcellularLocation>
    <subcellularLocation>
        <location evidence="9">Dynein axonemal particle</location>
    </subcellularLocation>
</comment>
<keyword evidence="5" id="KW-0282">Flagellum</keyword>
<dbReference type="PANTHER" id="PTHR12442:SF12">
    <property type="entry name" value="DYNEIN AXONEMAL INTERMEDIATE CHAIN 4"/>
    <property type="match status" value="1"/>
</dbReference>
<dbReference type="GO" id="GO:0003341">
    <property type="term" value="P:cilium movement"/>
    <property type="evidence" value="ECO:0007669"/>
    <property type="project" value="TreeGrafter"/>
</dbReference>
<dbReference type="FunFam" id="2.130.10.10:FF:001248">
    <property type="entry name" value="WD repeat domain 78"/>
    <property type="match status" value="1"/>
</dbReference>
<evidence type="ECO:0000256" key="8">
    <source>
        <dbReference type="ARBA" id="ARBA00023273"/>
    </source>
</evidence>
<evidence type="ECO:0000256" key="3">
    <source>
        <dbReference type="ARBA" id="ARBA00022574"/>
    </source>
</evidence>
<keyword evidence="6" id="KW-0969">Cilium</keyword>
<evidence type="ECO:0000313" key="14">
    <source>
        <dbReference type="EMBL" id="CAG5957657.1"/>
    </source>
</evidence>
<keyword evidence="7" id="KW-0206">Cytoskeleton</keyword>
<evidence type="ECO:0000256" key="11">
    <source>
        <dbReference type="ARBA" id="ARBA00041557"/>
    </source>
</evidence>
<dbReference type="Proteomes" id="UP000677803">
    <property type="component" value="Unassembled WGS sequence"/>
</dbReference>
<dbReference type="SMART" id="SM00320">
    <property type="entry name" value="WD40"/>
    <property type="match status" value="6"/>
</dbReference>
<dbReference type="GO" id="GO:0045503">
    <property type="term" value="F:dynein light chain binding"/>
    <property type="evidence" value="ECO:0007669"/>
    <property type="project" value="TreeGrafter"/>
</dbReference>
<evidence type="ECO:0000256" key="2">
    <source>
        <dbReference type="ARBA" id="ARBA00022490"/>
    </source>
</evidence>
<comment type="caution">
    <text evidence="14">The sequence shown here is derived from an EMBL/GenBank/DDBJ whole genome shotgun (WGS) entry which is preliminary data.</text>
</comment>
<evidence type="ECO:0000256" key="7">
    <source>
        <dbReference type="ARBA" id="ARBA00023212"/>
    </source>
</evidence>
<dbReference type="InterPro" id="IPR001680">
    <property type="entry name" value="WD40_rpt"/>
</dbReference>
<evidence type="ECO:0000313" key="15">
    <source>
        <dbReference type="Proteomes" id="UP000677803"/>
    </source>
</evidence>
<protein>
    <recommendedName>
        <fullName evidence="10">Dynein axonemal intermediate chain 4</fullName>
    </recommendedName>
    <alternativeName>
        <fullName evidence="11">WD repeat-containing protein 78</fullName>
    </alternativeName>
</protein>
<dbReference type="Pfam" id="PF00400">
    <property type="entry name" value="WD40"/>
    <property type="match status" value="2"/>
</dbReference>
<dbReference type="GO" id="GO:0045504">
    <property type="term" value="F:dynein heavy chain binding"/>
    <property type="evidence" value="ECO:0007669"/>
    <property type="project" value="TreeGrafter"/>
</dbReference>
<dbReference type="AlphaFoldDB" id="A0A8S4B9Q2"/>
<dbReference type="InterPro" id="IPR050687">
    <property type="entry name" value="Dynein_IC"/>
</dbReference>
<evidence type="ECO:0000256" key="6">
    <source>
        <dbReference type="ARBA" id="ARBA00023069"/>
    </source>
</evidence>
<keyword evidence="15" id="KW-1185">Reference proteome</keyword>
<feature type="region of interest" description="Disordered" evidence="13">
    <location>
        <begin position="1"/>
        <end position="26"/>
    </location>
</feature>
<accession>A0A8S4B9Q2</accession>
<dbReference type="PROSITE" id="PS50082">
    <property type="entry name" value="WD_REPEATS_2"/>
    <property type="match status" value="1"/>
</dbReference>
<evidence type="ECO:0000256" key="12">
    <source>
        <dbReference type="PROSITE-ProRule" id="PRU00221"/>
    </source>
</evidence>
<evidence type="ECO:0000256" key="1">
    <source>
        <dbReference type="ARBA" id="ARBA00004611"/>
    </source>
</evidence>
<dbReference type="SUPFAM" id="SSF50978">
    <property type="entry name" value="WD40 repeat-like"/>
    <property type="match status" value="1"/>
</dbReference>
<sequence length="746" mass="83149">MKRGSVGLNSSSGAFSHSGSGIHKGSQSSKQKFLFVKQKGSHGQHIGANRNDQTPKRAAKVVDAEGKNVTPLALTLAESGDTPLRDIFASMGSEHSKSSFSLNTGCFRLLSSSIIGSRTLSNFSIRETVTKETENVLPPLDINSKLPAHCEELVKIETMEKHVEMQDELADVFISETGTIVLMDMTSTLISNDAEDAEKIKESNRLYVQLCESKFGSEKYVNHSALTFGGSSKTKHVQTNKNIVTEKGTTATVWDMYDSFTRKSKAPENNRADSTVSTREKSSSGSSDRGNAGSDFKTNGITLKTDQGQEEIILSKLFRKSLFLMERIIQANVFQSKLAAYRHLPILKDSDSKVEPDEEEQHGEDMERTPTMERLWAFVYEPTRGYNITCMAWNKKNEDILAVAYGDSDSMSHKPCFILCWSLKNPTWPERCFSCQSCVMSLDFSTNNPCCLAVGMYDGSVAIYNVQMEGSRACIANSSDCHREHLHPVRQVTWTKKEMKLSGEEREEVLVSVSADGRITKWLFCSGRLDSVDLMKLRKIQDNKRKVAGDKKMSKNVQTAGTPGLCISFHPKNFGTYLAGTWDGPIHKCSFSNSDQSLDIYKKHIGMVNHIEWSQFYPDMFLSCSSDCTIHLWNQNSLSPVLSFSSIKSEVYSVHWSPNFSTVFAAIYRQQVEIWDLSASILHPTIVHQAAPGVKLTSMLFATESNCVLVGDSEGQVTVYRLNYLNSEADMQDDHLDLLQSISKCL</sequence>
<name>A0A8S4B9Q2_9TELE</name>
<keyword evidence="8" id="KW-0966">Cell projection</keyword>
<gene>
    <name evidence="14" type="ORF">MMEN_LOCUS14585</name>
</gene>
<organism evidence="14 15">
    <name type="scientific">Menidia menidia</name>
    <name type="common">Atlantic silverside</name>
    <dbReference type="NCBI Taxonomy" id="238744"/>
    <lineage>
        <taxon>Eukaryota</taxon>
        <taxon>Metazoa</taxon>
        <taxon>Chordata</taxon>
        <taxon>Craniata</taxon>
        <taxon>Vertebrata</taxon>
        <taxon>Euteleostomi</taxon>
        <taxon>Actinopterygii</taxon>
        <taxon>Neopterygii</taxon>
        <taxon>Teleostei</taxon>
        <taxon>Neoteleostei</taxon>
        <taxon>Acanthomorphata</taxon>
        <taxon>Ovalentaria</taxon>
        <taxon>Atherinomorphae</taxon>
        <taxon>Atheriniformes</taxon>
        <taxon>Atherinopsidae</taxon>
        <taxon>Menidiinae</taxon>
        <taxon>Menidia</taxon>
    </lineage>
</organism>
<dbReference type="PANTHER" id="PTHR12442">
    <property type="entry name" value="DYNEIN INTERMEDIATE CHAIN"/>
    <property type="match status" value="1"/>
</dbReference>
<proteinExistence type="predicted"/>
<feature type="region of interest" description="Disordered" evidence="13">
    <location>
        <begin position="264"/>
        <end position="301"/>
    </location>
</feature>
<dbReference type="InterPro" id="IPR015943">
    <property type="entry name" value="WD40/YVTN_repeat-like_dom_sf"/>
</dbReference>
<dbReference type="InterPro" id="IPR036322">
    <property type="entry name" value="WD40_repeat_dom_sf"/>
</dbReference>
<evidence type="ECO:0000256" key="9">
    <source>
        <dbReference type="ARBA" id="ARBA00024190"/>
    </source>
</evidence>
<feature type="compositionally biased region" description="Low complexity" evidence="13">
    <location>
        <begin position="7"/>
        <end position="21"/>
    </location>
</feature>
<dbReference type="EMBL" id="CAJRST010022223">
    <property type="protein sequence ID" value="CAG5957657.1"/>
    <property type="molecule type" value="Genomic_DNA"/>
</dbReference>
<keyword evidence="4" id="KW-0677">Repeat</keyword>
<keyword evidence="2" id="KW-0963">Cytoplasm</keyword>
<dbReference type="Gene3D" id="2.130.10.10">
    <property type="entry name" value="YVTN repeat-like/Quinoprotein amine dehydrogenase"/>
    <property type="match status" value="2"/>
</dbReference>
<feature type="repeat" description="WD" evidence="12">
    <location>
        <begin position="601"/>
        <end position="643"/>
    </location>
</feature>
<evidence type="ECO:0000256" key="13">
    <source>
        <dbReference type="SAM" id="MobiDB-lite"/>
    </source>
</evidence>
<reference evidence="14" key="1">
    <citation type="submission" date="2021-05" db="EMBL/GenBank/DDBJ databases">
        <authorList>
            <person name="Tigano A."/>
        </authorList>
    </citation>
    <scope>NUCLEOTIDE SEQUENCE</scope>
</reference>
<dbReference type="GO" id="GO:0120293">
    <property type="term" value="C:dynein axonemal particle"/>
    <property type="evidence" value="ECO:0007669"/>
    <property type="project" value="UniProtKB-SubCell"/>
</dbReference>
<dbReference type="GO" id="GO:0005858">
    <property type="term" value="C:axonemal dynein complex"/>
    <property type="evidence" value="ECO:0007669"/>
    <property type="project" value="TreeGrafter"/>
</dbReference>
<evidence type="ECO:0000256" key="4">
    <source>
        <dbReference type="ARBA" id="ARBA00022737"/>
    </source>
</evidence>
<keyword evidence="3 12" id="KW-0853">WD repeat</keyword>
<feature type="compositionally biased region" description="Polar residues" evidence="13">
    <location>
        <begin position="272"/>
        <end position="289"/>
    </location>
</feature>
<evidence type="ECO:0000256" key="10">
    <source>
        <dbReference type="ARBA" id="ARBA00040002"/>
    </source>
</evidence>